<name>A0A5D3Y471_9PROT</name>
<sequence>MLTEQQIIASERQELMKLLAKVPLRSVDENVLIASWNIAQFSDKKKK</sequence>
<feature type="non-terminal residue" evidence="1">
    <location>
        <position position="47"/>
    </location>
</feature>
<dbReference type="Proteomes" id="UP000324176">
    <property type="component" value="Unassembled WGS sequence"/>
</dbReference>
<evidence type="ECO:0000313" key="1">
    <source>
        <dbReference type="EMBL" id="TYP68333.1"/>
    </source>
</evidence>
<accession>A0A5D3Y471</accession>
<protein>
    <submittedName>
        <fullName evidence="1">Uncharacterized protein</fullName>
    </submittedName>
</protein>
<organism evidence="1 2">
    <name type="scientific">Nitrosomonas communis</name>
    <dbReference type="NCBI Taxonomy" id="44574"/>
    <lineage>
        <taxon>Bacteria</taxon>
        <taxon>Pseudomonadati</taxon>
        <taxon>Pseudomonadota</taxon>
        <taxon>Betaproteobacteria</taxon>
        <taxon>Nitrosomonadales</taxon>
        <taxon>Nitrosomonadaceae</taxon>
        <taxon>Nitrosomonas</taxon>
    </lineage>
</organism>
<dbReference type="AlphaFoldDB" id="A0A5D3Y471"/>
<evidence type="ECO:0000313" key="2">
    <source>
        <dbReference type="Proteomes" id="UP000324176"/>
    </source>
</evidence>
<gene>
    <name evidence="1" type="ORF">BCL69_11663</name>
</gene>
<dbReference type="EMBL" id="VNHT01000166">
    <property type="protein sequence ID" value="TYP68333.1"/>
    <property type="molecule type" value="Genomic_DNA"/>
</dbReference>
<proteinExistence type="predicted"/>
<comment type="caution">
    <text evidence="1">The sequence shown here is derived from an EMBL/GenBank/DDBJ whole genome shotgun (WGS) entry which is preliminary data.</text>
</comment>
<reference evidence="1 2" key="1">
    <citation type="submission" date="2019-07" db="EMBL/GenBank/DDBJ databases">
        <title>Active sludge and wastewater microbial communities from Klosterneuburg, Austria.</title>
        <authorList>
            <person name="Wagner M."/>
        </authorList>
    </citation>
    <scope>NUCLEOTIDE SEQUENCE [LARGE SCALE GENOMIC DNA]</scope>
    <source>
        <strain evidence="1 2">Nm2</strain>
    </source>
</reference>